<dbReference type="AlphaFoldDB" id="A0A0J9X2H2"/>
<evidence type="ECO:0000256" key="8">
    <source>
        <dbReference type="SAM" id="MobiDB-lite"/>
    </source>
</evidence>
<dbReference type="InterPro" id="IPR045242">
    <property type="entry name" value="Syntaxin"/>
</dbReference>
<dbReference type="InterPro" id="IPR000727">
    <property type="entry name" value="T_SNARE_dom"/>
</dbReference>
<proteinExistence type="inferred from homology"/>
<dbReference type="Pfam" id="PF00804">
    <property type="entry name" value="Syntaxin"/>
    <property type="match status" value="1"/>
</dbReference>
<dbReference type="SUPFAM" id="SSF47661">
    <property type="entry name" value="t-snare proteins"/>
    <property type="match status" value="1"/>
</dbReference>
<dbReference type="GO" id="GO:0006887">
    <property type="term" value="P:exocytosis"/>
    <property type="evidence" value="ECO:0007669"/>
    <property type="project" value="TreeGrafter"/>
</dbReference>
<feature type="compositionally biased region" description="Low complexity" evidence="8">
    <location>
        <begin position="1"/>
        <end position="18"/>
    </location>
</feature>
<keyword evidence="12" id="KW-1185">Reference proteome</keyword>
<accession>A0A0J9X2H2</accession>
<dbReference type="FunFam" id="1.20.58.70:FF:000008">
    <property type="entry name" value="Syntaxin family protein"/>
    <property type="match status" value="1"/>
</dbReference>
<keyword evidence="5 7" id="KW-0175">Coiled coil</keyword>
<evidence type="ECO:0000256" key="9">
    <source>
        <dbReference type="SAM" id="Phobius"/>
    </source>
</evidence>
<keyword evidence="6 9" id="KW-0472">Membrane</keyword>
<dbReference type="GO" id="GO:0005484">
    <property type="term" value="F:SNAP receptor activity"/>
    <property type="evidence" value="ECO:0007669"/>
    <property type="project" value="TreeGrafter"/>
</dbReference>
<organism evidence="11 12">
    <name type="scientific">Geotrichum candidum</name>
    <name type="common">Oospora lactis</name>
    <name type="synonym">Dipodascus geotrichum</name>
    <dbReference type="NCBI Taxonomy" id="1173061"/>
    <lineage>
        <taxon>Eukaryota</taxon>
        <taxon>Fungi</taxon>
        <taxon>Dikarya</taxon>
        <taxon>Ascomycota</taxon>
        <taxon>Saccharomycotina</taxon>
        <taxon>Dipodascomycetes</taxon>
        <taxon>Dipodascales</taxon>
        <taxon>Dipodascaceae</taxon>
        <taxon>Geotrichum</taxon>
    </lineage>
</organism>
<keyword evidence="3 9" id="KW-0812">Transmembrane</keyword>
<dbReference type="GO" id="GO:0006886">
    <property type="term" value="P:intracellular protein transport"/>
    <property type="evidence" value="ECO:0007669"/>
    <property type="project" value="TreeGrafter"/>
</dbReference>
<dbReference type="SMART" id="SM00397">
    <property type="entry name" value="t_SNARE"/>
    <property type="match status" value="1"/>
</dbReference>
<comment type="subcellular location">
    <subcellularLocation>
        <location evidence="1">Membrane</location>
        <topology evidence="1">Single-pass type IV membrane protein</topology>
    </subcellularLocation>
</comment>
<evidence type="ECO:0000313" key="11">
    <source>
        <dbReference type="EMBL" id="CDO51152.1"/>
    </source>
</evidence>
<gene>
    <name evidence="11" type="ORF">BN980_GECA01s01605g</name>
</gene>
<evidence type="ECO:0000256" key="4">
    <source>
        <dbReference type="ARBA" id="ARBA00022989"/>
    </source>
</evidence>
<evidence type="ECO:0000259" key="10">
    <source>
        <dbReference type="PROSITE" id="PS50192"/>
    </source>
</evidence>
<dbReference type="GO" id="GO:0000149">
    <property type="term" value="F:SNARE binding"/>
    <property type="evidence" value="ECO:0007669"/>
    <property type="project" value="TreeGrafter"/>
</dbReference>
<keyword evidence="4 9" id="KW-1133">Transmembrane helix</keyword>
<dbReference type="Pfam" id="PF05739">
    <property type="entry name" value="SNARE"/>
    <property type="match status" value="1"/>
</dbReference>
<dbReference type="Gene3D" id="1.20.58.70">
    <property type="match status" value="1"/>
</dbReference>
<evidence type="ECO:0000256" key="6">
    <source>
        <dbReference type="ARBA" id="ARBA00023136"/>
    </source>
</evidence>
<dbReference type="GO" id="GO:0012505">
    <property type="term" value="C:endomembrane system"/>
    <property type="evidence" value="ECO:0007669"/>
    <property type="project" value="TreeGrafter"/>
</dbReference>
<evidence type="ECO:0000256" key="7">
    <source>
        <dbReference type="SAM" id="Coils"/>
    </source>
</evidence>
<dbReference type="Proteomes" id="UP000242525">
    <property type="component" value="Unassembled WGS sequence"/>
</dbReference>
<dbReference type="PANTHER" id="PTHR19957">
    <property type="entry name" value="SYNTAXIN"/>
    <property type="match status" value="1"/>
</dbReference>
<dbReference type="GO" id="GO:0005886">
    <property type="term" value="C:plasma membrane"/>
    <property type="evidence" value="ECO:0007669"/>
    <property type="project" value="TreeGrafter"/>
</dbReference>
<dbReference type="OrthoDB" id="10255013at2759"/>
<dbReference type="STRING" id="1173061.A0A0J9X2H2"/>
<dbReference type="InterPro" id="IPR006011">
    <property type="entry name" value="Syntaxin_N"/>
</dbReference>
<comment type="caution">
    <text evidence="11">The sequence shown here is derived from an EMBL/GenBank/DDBJ whole genome shotgun (WGS) entry which is preliminary data.</text>
</comment>
<evidence type="ECO:0000256" key="3">
    <source>
        <dbReference type="ARBA" id="ARBA00022692"/>
    </source>
</evidence>
<dbReference type="PANTHER" id="PTHR19957:SF307">
    <property type="entry name" value="PROTEIN SSO1-RELATED"/>
    <property type="match status" value="1"/>
</dbReference>
<name>A0A0J9X2H2_GEOCN</name>
<sequence length="302" mass="34235">MSYDNNGQNNYNSYGSGNPYAQPEQEGYELSNPYAAGAGSSGTSNGQDDMISFFAEVDDIKKNLVQYDDNVERIESLHKRSLDDISGEEANHNQVTALMDETRALALSLRDKIKSLESRSQRDNTKKVQAENVKHQFTNSIRKYQAVEANFRQKYKERAERQYKVVFPEATEEEVQQAISESDNNQIFAEAVMNSNRRGQAEAALNEVQTRHRDIQQISRTMNELAELFEDMQQLVAEQEPIVATIENKAQEAQQDIEGGVAQTNKAVKSARAMRKKKWWCLLILVIIAVILIAVLVPTLRK</sequence>
<feature type="transmembrane region" description="Helical" evidence="9">
    <location>
        <begin position="279"/>
        <end position="300"/>
    </location>
</feature>
<evidence type="ECO:0000256" key="5">
    <source>
        <dbReference type="ARBA" id="ARBA00023054"/>
    </source>
</evidence>
<comment type="similarity">
    <text evidence="2">Belongs to the syntaxin family.</text>
</comment>
<feature type="coiled-coil region" evidence="7">
    <location>
        <begin position="57"/>
        <end position="119"/>
    </location>
</feature>
<dbReference type="GO" id="GO:0006906">
    <property type="term" value="P:vesicle fusion"/>
    <property type="evidence" value="ECO:0007669"/>
    <property type="project" value="TreeGrafter"/>
</dbReference>
<dbReference type="GO" id="GO:0031201">
    <property type="term" value="C:SNARE complex"/>
    <property type="evidence" value="ECO:0007669"/>
    <property type="project" value="TreeGrafter"/>
</dbReference>
<dbReference type="GO" id="GO:0048278">
    <property type="term" value="P:vesicle docking"/>
    <property type="evidence" value="ECO:0007669"/>
    <property type="project" value="TreeGrafter"/>
</dbReference>
<dbReference type="SMART" id="SM00503">
    <property type="entry name" value="SynN"/>
    <property type="match status" value="1"/>
</dbReference>
<dbReference type="EMBL" id="CCBN010000001">
    <property type="protein sequence ID" value="CDO51152.1"/>
    <property type="molecule type" value="Genomic_DNA"/>
</dbReference>
<dbReference type="InterPro" id="IPR010989">
    <property type="entry name" value="SNARE"/>
</dbReference>
<feature type="region of interest" description="Disordered" evidence="8">
    <location>
        <begin position="1"/>
        <end position="43"/>
    </location>
</feature>
<evidence type="ECO:0000256" key="1">
    <source>
        <dbReference type="ARBA" id="ARBA00004211"/>
    </source>
</evidence>
<dbReference type="CDD" id="cd15849">
    <property type="entry name" value="SNARE_Sso1"/>
    <property type="match status" value="1"/>
</dbReference>
<feature type="domain" description="T-SNARE coiled-coil homology" evidence="10">
    <location>
        <begin position="205"/>
        <end position="267"/>
    </location>
</feature>
<protein>
    <submittedName>
        <fullName evidence="11">Similar to Saccharomyces cerevisiae YPL232W SSO1 Plasma membrane t-SNARE involved in fusion of secretory vesicles at the plasma membrane and in vesicle fusion during sporulation</fullName>
    </submittedName>
</protein>
<reference evidence="11" key="1">
    <citation type="submission" date="2014-03" db="EMBL/GenBank/DDBJ databases">
        <authorList>
            <person name="Casaregola S."/>
        </authorList>
    </citation>
    <scope>NUCLEOTIDE SEQUENCE [LARGE SCALE GENOMIC DNA]</scope>
    <source>
        <strain evidence="11">CLIB 918</strain>
    </source>
</reference>
<evidence type="ECO:0000256" key="2">
    <source>
        <dbReference type="ARBA" id="ARBA00009063"/>
    </source>
</evidence>
<evidence type="ECO:0000313" key="12">
    <source>
        <dbReference type="Proteomes" id="UP000242525"/>
    </source>
</evidence>
<dbReference type="PROSITE" id="PS50192">
    <property type="entry name" value="T_SNARE"/>
    <property type="match status" value="1"/>
</dbReference>